<evidence type="ECO:0000313" key="2">
    <source>
        <dbReference type="EMBL" id="OGG21210.1"/>
    </source>
</evidence>
<dbReference type="PANTHER" id="PTHR10093">
    <property type="entry name" value="IRON-SULFUR CLUSTER ASSEMBLY ENZYME NIFU HOMOLOG"/>
    <property type="match status" value="1"/>
</dbReference>
<dbReference type="Proteomes" id="UP000177092">
    <property type="component" value="Unassembled WGS sequence"/>
</dbReference>
<sequence>MDSYYRENILDHYKNPRNFGKLNKPTAGLKLFNSACGDVISMEVKTETASSSGKTIADIKFQGEGCAVSMASASLLTAYAKGKKITDILSLGTEDVLKLLGINLTPSRLKCALLPLETLQKTLLQIKNGNSNK</sequence>
<evidence type="ECO:0000313" key="3">
    <source>
        <dbReference type="Proteomes" id="UP000177092"/>
    </source>
</evidence>
<gene>
    <name evidence="2" type="ORF">A3D03_04810</name>
</gene>
<dbReference type="GO" id="GO:0016226">
    <property type="term" value="P:iron-sulfur cluster assembly"/>
    <property type="evidence" value="ECO:0007669"/>
    <property type="project" value="InterPro"/>
</dbReference>
<feature type="domain" description="NIF system FeS cluster assembly NifU N-terminal" evidence="1">
    <location>
        <begin position="5"/>
        <end position="125"/>
    </location>
</feature>
<protein>
    <recommendedName>
        <fullName evidence="1">NIF system FeS cluster assembly NifU N-terminal domain-containing protein</fullName>
    </recommendedName>
</protein>
<dbReference type="InterPro" id="IPR002871">
    <property type="entry name" value="NIF_FeS_clus_asmbl_NifU_N"/>
</dbReference>
<dbReference type="STRING" id="1798384.A3D03_04810"/>
<name>A0A1F6A8Y3_9BACT</name>
<dbReference type="GO" id="GO:0005506">
    <property type="term" value="F:iron ion binding"/>
    <property type="evidence" value="ECO:0007669"/>
    <property type="project" value="InterPro"/>
</dbReference>
<dbReference type="Pfam" id="PF01592">
    <property type="entry name" value="NifU_N"/>
    <property type="match status" value="1"/>
</dbReference>
<dbReference type="Gene3D" id="3.90.1010.10">
    <property type="match status" value="1"/>
</dbReference>
<comment type="caution">
    <text evidence="2">The sequence shown here is derived from an EMBL/GenBank/DDBJ whole genome shotgun (WGS) entry which is preliminary data.</text>
</comment>
<reference evidence="2 3" key="1">
    <citation type="journal article" date="2016" name="Nat. Commun.">
        <title>Thousands of microbial genomes shed light on interconnected biogeochemical processes in an aquifer system.</title>
        <authorList>
            <person name="Anantharaman K."/>
            <person name="Brown C.T."/>
            <person name="Hug L.A."/>
            <person name="Sharon I."/>
            <person name="Castelle C.J."/>
            <person name="Probst A.J."/>
            <person name="Thomas B.C."/>
            <person name="Singh A."/>
            <person name="Wilkins M.J."/>
            <person name="Karaoz U."/>
            <person name="Brodie E.L."/>
            <person name="Williams K.H."/>
            <person name="Hubbard S.S."/>
            <person name="Banfield J.F."/>
        </authorList>
    </citation>
    <scope>NUCLEOTIDE SEQUENCE [LARGE SCALE GENOMIC DNA]</scope>
</reference>
<dbReference type="AlphaFoldDB" id="A0A1F6A8Y3"/>
<dbReference type="CDD" id="cd06664">
    <property type="entry name" value="IscU_like"/>
    <property type="match status" value="1"/>
</dbReference>
<organism evidence="2 3">
    <name type="scientific">Candidatus Gottesmanbacteria bacterium RIFCSPHIGHO2_02_FULL_40_13</name>
    <dbReference type="NCBI Taxonomy" id="1798384"/>
    <lineage>
        <taxon>Bacteria</taxon>
        <taxon>Candidatus Gottesmaniibacteriota</taxon>
    </lineage>
</organism>
<proteinExistence type="predicted"/>
<accession>A0A1F6A8Y3</accession>
<dbReference type="SUPFAM" id="SSF82649">
    <property type="entry name" value="SufE/NifU"/>
    <property type="match status" value="1"/>
</dbReference>
<dbReference type="GO" id="GO:0051536">
    <property type="term" value="F:iron-sulfur cluster binding"/>
    <property type="evidence" value="ECO:0007669"/>
    <property type="project" value="InterPro"/>
</dbReference>
<dbReference type="EMBL" id="MFJN01000026">
    <property type="protein sequence ID" value="OGG21210.1"/>
    <property type="molecule type" value="Genomic_DNA"/>
</dbReference>
<evidence type="ECO:0000259" key="1">
    <source>
        <dbReference type="Pfam" id="PF01592"/>
    </source>
</evidence>